<dbReference type="FunCoup" id="A0A1I5WZI1">
    <property type="interactions" value="10"/>
</dbReference>
<evidence type="ECO:0000256" key="2">
    <source>
        <dbReference type="ARBA" id="ARBA00022801"/>
    </source>
</evidence>
<dbReference type="InterPro" id="IPR044094">
    <property type="entry name" value="AtsA-like_MBL-fold"/>
</dbReference>
<gene>
    <name evidence="4" type="ORF">SAMN04489713_12545</name>
</gene>
<evidence type="ECO:0000259" key="3">
    <source>
        <dbReference type="Pfam" id="PF00753"/>
    </source>
</evidence>
<accession>A0A1I5WZI1</accession>
<dbReference type="GO" id="GO:0042781">
    <property type="term" value="F:3'-tRNA processing endoribonuclease activity"/>
    <property type="evidence" value="ECO:0007669"/>
    <property type="project" value="TreeGrafter"/>
</dbReference>
<dbReference type="SUPFAM" id="SSF56281">
    <property type="entry name" value="Metallo-hydrolase/oxidoreductase"/>
    <property type="match status" value="1"/>
</dbReference>
<keyword evidence="5" id="KW-1185">Reference proteome</keyword>
<dbReference type="AlphaFoldDB" id="A0A1I5WZI1"/>
<keyword evidence="2" id="KW-0378">Hydrolase</keyword>
<keyword evidence="1" id="KW-0255">Endonuclease</keyword>
<evidence type="ECO:0000313" key="5">
    <source>
        <dbReference type="Proteomes" id="UP000183413"/>
    </source>
</evidence>
<dbReference type="Proteomes" id="UP000183413">
    <property type="component" value="Unassembled WGS sequence"/>
</dbReference>
<name>A0A1I5WZI1_9ACTN</name>
<evidence type="ECO:0000313" key="4">
    <source>
        <dbReference type="EMBL" id="SFQ25119.1"/>
    </source>
</evidence>
<organism evidence="4 5">
    <name type="scientific">Actinomadura madurae</name>
    <dbReference type="NCBI Taxonomy" id="1993"/>
    <lineage>
        <taxon>Bacteria</taxon>
        <taxon>Bacillati</taxon>
        <taxon>Actinomycetota</taxon>
        <taxon>Actinomycetes</taxon>
        <taxon>Streptosporangiales</taxon>
        <taxon>Thermomonosporaceae</taxon>
        <taxon>Actinomadura</taxon>
    </lineage>
</organism>
<dbReference type="PROSITE" id="PS51318">
    <property type="entry name" value="TAT"/>
    <property type="match status" value="1"/>
</dbReference>
<dbReference type="STRING" id="1993.SAMN04489713_12545"/>
<evidence type="ECO:0000256" key="1">
    <source>
        <dbReference type="ARBA" id="ARBA00022759"/>
    </source>
</evidence>
<dbReference type="Gene3D" id="3.60.15.10">
    <property type="entry name" value="Ribonuclease Z/Hydroxyacylglutathione hydrolase-like"/>
    <property type="match status" value="1"/>
</dbReference>
<dbReference type="PANTHER" id="PTHR46018">
    <property type="entry name" value="ZINC PHOSPHODIESTERASE ELAC PROTEIN 1"/>
    <property type="match status" value="1"/>
</dbReference>
<dbReference type="InterPro" id="IPR006311">
    <property type="entry name" value="TAT_signal"/>
</dbReference>
<dbReference type="RefSeq" id="WP_024934680.1">
    <property type="nucleotide sequence ID" value="NZ_FOVH01000025.1"/>
</dbReference>
<feature type="domain" description="Metallo-beta-lactamase" evidence="3">
    <location>
        <begin position="76"/>
        <end position="297"/>
    </location>
</feature>
<protein>
    <submittedName>
        <fullName evidence="4">Ribonuclease BN, tRNA processing enzyme</fullName>
    </submittedName>
</protein>
<dbReference type="Pfam" id="PF00753">
    <property type="entry name" value="Lactamase_B"/>
    <property type="match status" value="1"/>
</dbReference>
<dbReference type="InterPro" id="IPR001279">
    <property type="entry name" value="Metallo-B-lactamas"/>
</dbReference>
<dbReference type="CDD" id="cd07719">
    <property type="entry name" value="arylsulfatase_AtsA-like_MBL-fold"/>
    <property type="match status" value="1"/>
</dbReference>
<dbReference type="PANTHER" id="PTHR46018:SF2">
    <property type="entry name" value="ZINC PHOSPHODIESTERASE ELAC PROTEIN 1"/>
    <property type="match status" value="1"/>
</dbReference>
<dbReference type="eggNOG" id="COG1234">
    <property type="taxonomic scope" value="Bacteria"/>
</dbReference>
<keyword evidence="1" id="KW-0540">Nuclease</keyword>
<dbReference type="InParanoid" id="A0A1I5WZI1"/>
<sequence length="394" mass="41508">MCDVLRSAANQMPEADRRRFLKSLSAAAAAGGLIAAGSPAAAAGPERKGSAARRHRTRLVLLGTAGGPGRLAGGPAGVSTAVVYEDRVYLVDLGAGSLIQLSQSGLGLDAEVSSSLARVSGVFFTHLHSDHVTDWPGVYATGTTNAFGRMLPKVQVFGPGDRGTLPRVFPPGRPAPPVVHAEDPTPGITGMTSYLSRAFAQDFNDRARDNNLAAPESLFDVHDIDLAGVWDVDAEGRPPRLAGPLHVWDDGDVRVTATLVDHHPTAPAFGYRFDTPDGSVVISGDTTVSENLIDLAQGCDFLVHEVIDPKFVEAVTASLPDDIAGPAREHLLSSHTTIEQVGRDVAEPAAAKNLVLSHLIPSTNAASRWRLAQRGYSGRLIVGKDLMRLGIGRP</sequence>
<proteinExistence type="predicted"/>
<reference evidence="4 5" key="1">
    <citation type="submission" date="2016-10" db="EMBL/GenBank/DDBJ databases">
        <authorList>
            <person name="de Groot N.N."/>
        </authorList>
    </citation>
    <scope>NUCLEOTIDE SEQUENCE [LARGE SCALE GENOMIC DNA]</scope>
    <source>
        <strain evidence="4 5">DSM 43067</strain>
    </source>
</reference>
<dbReference type="InterPro" id="IPR036866">
    <property type="entry name" value="RibonucZ/Hydroxyglut_hydro"/>
</dbReference>
<dbReference type="EMBL" id="FOVH01000025">
    <property type="protein sequence ID" value="SFQ25119.1"/>
    <property type="molecule type" value="Genomic_DNA"/>
</dbReference>